<feature type="domain" description="ShKT" evidence="3">
    <location>
        <begin position="245"/>
        <end position="287"/>
    </location>
</feature>
<dbReference type="Gene3D" id="1.10.10.1940">
    <property type="match status" value="2"/>
</dbReference>
<evidence type="ECO:0000256" key="1">
    <source>
        <dbReference type="PROSITE-ProRule" id="PRU01005"/>
    </source>
</evidence>
<evidence type="ECO:0000313" key="4">
    <source>
        <dbReference type="EMBL" id="KAH3722183.1"/>
    </source>
</evidence>
<organism evidence="4 5">
    <name type="scientific">Dreissena polymorpha</name>
    <name type="common">Zebra mussel</name>
    <name type="synonym">Mytilus polymorpha</name>
    <dbReference type="NCBI Taxonomy" id="45954"/>
    <lineage>
        <taxon>Eukaryota</taxon>
        <taxon>Metazoa</taxon>
        <taxon>Spiralia</taxon>
        <taxon>Lophotrochozoa</taxon>
        <taxon>Mollusca</taxon>
        <taxon>Bivalvia</taxon>
        <taxon>Autobranchia</taxon>
        <taxon>Heteroconchia</taxon>
        <taxon>Euheterodonta</taxon>
        <taxon>Imparidentia</taxon>
        <taxon>Neoheterodontei</taxon>
        <taxon>Myida</taxon>
        <taxon>Dreissenoidea</taxon>
        <taxon>Dreissenidae</taxon>
        <taxon>Dreissena</taxon>
    </lineage>
</organism>
<proteinExistence type="predicted"/>
<evidence type="ECO:0000313" key="5">
    <source>
        <dbReference type="Proteomes" id="UP000828390"/>
    </source>
</evidence>
<dbReference type="Pfam" id="PF01549">
    <property type="entry name" value="ShK"/>
    <property type="match status" value="2"/>
</dbReference>
<feature type="chain" id="PRO_5038823553" description="ShKT domain-containing protein" evidence="2">
    <location>
        <begin position="25"/>
        <end position="289"/>
    </location>
</feature>
<dbReference type="OrthoDB" id="6159032at2759"/>
<evidence type="ECO:0000256" key="2">
    <source>
        <dbReference type="SAM" id="SignalP"/>
    </source>
</evidence>
<comment type="caution">
    <text evidence="4">The sequence shown here is derived from an EMBL/GenBank/DDBJ whole genome shotgun (WGS) entry which is preliminary data.</text>
</comment>
<sequence length="289" mass="31205">MDTHMRRTLTVLTIVLLEVQAVSTFRICKTCKHIQDPRDCRLFAECENKLCSVELIYSSGVYTYNFDCKSHHDCPASGTILVGKRATPGLHVCSGCCEGSGCENSLCSAYATTLPPRTTPVPTTDDLSTTTPTTTATTLPTTTDFNMYSGYTGHITGLSTITPTTGGSCVDAEQFNCAELDRYNFCTDTASFSYAIAHEKCPRHCGFCTFVDVSSPTTTERPSTVAQPQANTVTGTSFTSATSGCMDTEDVDFSCGHWASLGFCSNQSSFFGHHVAIMRCPKTCGFCTH</sequence>
<dbReference type="InterPro" id="IPR003582">
    <property type="entry name" value="ShKT_dom"/>
</dbReference>
<gene>
    <name evidence="4" type="ORF">DPMN_065137</name>
</gene>
<keyword evidence="2" id="KW-0732">Signal</keyword>
<dbReference type="SMART" id="SM00254">
    <property type="entry name" value="ShKT"/>
    <property type="match status" value="2"/>
</dbReference>
<keyword evidence="5" id="KW-1185">Reference proteome</keyword>
<name>A0A9D4CDI9_DREPO</name>
<feature type="signal peptide" evidence="2">
    <location>
        <begin position="1"/>
        <end position="24"/>
    </location>
</feature>
<dbReference type="Proteomes" id="UP000828390">
    <property type="component" value="Unassembled WGS sequence"/>
</dbReference>
<reference evidence="4" key="2">
    <citation type="submission" date="2020-11" db="EMBL/GenBank/DDBJ databases">
        <authorList>
            <person name="McCartney M.A."/>
            <person name="Auch B."/>
            <person name="Kono T."/>
            <person name="Mallez S."/>
            <person name="Becker A."/>
            <person name="Gohl D.M."/>
            <person name="Silverstein K.A.T."/>
            <person name="Koren S."/>
            <person name="Bechman K.B."/>
            <person name="Herman A."/>
            <person name="Abrahante J.E."/>
            <person name="Garbe J."/>
        </authorList>
    </citation>
    <scope>NUCLEOTIDE SEQUENCE</scope>
    <source>
        <strain evidence="4">Duluth1</strain>
        <tissue evidence="4">Whole animal</tissue>
    </source>
</reference>
<dbReference type="PROSITE" id="PS51670">
    <property type="entry name" value="SHKT"/>
    <property type="match status" value="1"/>
</dbReference>
<accession>A0A9D4CDI9</accession>
<dbReference type="EMBL" id="JAIWYP010000013">
    <property type="protein sequence ID" value="KAH3722183.1"/>
    <property type="molecule type" value="Genomic_DNA"/>
</dbReference>
<protein>
    <recommendedName>
        <fullName evidence="3">ShKT domain-containing protein</fullName>
    </recommendedName>
</protein>
<dbReference type="AlphaFoldDB" id="A0A9D4CDI9"/>
<comment type="caution">
    <text evidence="1">Lacks conserved residue(s) required for the propagation of feature annotation.</text>
</comment>
<evidence type="ECO:0000259" key="3">
    <source>
        <dbReference type="PROSITE" id="PS51670"/>
    </source>
</evidence>
<reference evidence="4" key="1">
    <citation type="journal article" date="2019" name="bioRxiv">
        <title>The Genome of the Zebra Mussel, Dreissena polymorpha: A Resource for Invasive Species Research.</title>
        <authorList>
            <person name="McCartney M.A."/>
            <person name="Auch B."/>
            <person name="Kono T."/>
            <person name="Mallez S."/>
            <person name="Zhang Y."/>
            <person name="Obille A."/>
            <person name="Becker A."/>
            <person name="Abrahante J.E."/>
            <person name="Garbe J."/>
            <person name="Badalamenti J.P."/>
            <person name="Herman A."/>
            <person name="Mangelson H."/>
            <person name="Liachko I."/>
            <person name="Sullivan S."/>
            <person name="Sone E.D."/>
            <person name="Koren S."/>
            <person name="Silverstein K.A.T."/>
            <person name="Beckman K.B."/>
            <person name="Gohl D.M."/>
        </authorList>
    </citation>
    <scope>NUCLEOTIDE SEQUENCE</scope>
    <source>
        <strain evidence="4">Duluth1</strain>
        <tissue evidence="4">Whole animal</tissue>
    </source>
</reference>